<dbReference type="PRINTS" id="PR00260">
    <property type="entry name" value="CHEMTRNSDUCR"/>
</dbReference>
<dbReference type="GO" id="GO:0006935">
    <property type="term" value="P:chemotaxis"/>
    <property type="evidence" value="ECO:0007669"/>
    <property type="project" value="InterPro"/>
</dbReference>
<evidence type="ECO:0008006" key="11">
    <source>
        <dbReference type="Google" id="ProtNLM"/>
    </source>
</evidence>
<dbReference type="Gene3D" id="1.10.287.950">
    <property type="entry name" value="Methyl-accepting chemotaxis protein"/>
    <property type="match status" value="1"/>
</dbReference>
<dbReference type="AlphaFoldDB" id="A0A0C1QH61"/>
<dbReference type="InterPro" id="IPR004089">
    <property type="entry name" value="MCPsignal_dom"/>
</dbReference>
<keyword evidence="6" id="KW-0812">Transmembrane</keyword>
<name>A0A0C1QH61_9GAMM</name>
<dbReference type="RefSeq" id="WP_039607844.1">
    <property type="nucleotide sequence ID" value="NZ_JWIC01000003.1"/>
</dbReference>
<dbReference type="PANTHER" id="PTHR32089">
    <property type="entry name" value="METHYL-ACCEPTING CHEMOTAXIS PROTEIN MCPB"/>
    <property type="match status" value="1"/>
</dbReference>
<dbReference type="SMART" id="SM00283">
    <property type="entry name" value="MA"/>
    <property type="match status" value="1"/>
</dbReference>
<dbReference type="OrthoDB" id="5693655at2"/>
<feature type="transmembrane region" description="Helical" evidence="6">
    <location>
        <begin position="12"/>
        <end position="34"/>
    </location>
</feature>
<keyword evidence="2 4" id="KW-0807">Transducer</keyword>
<reference evidence="9 10" key="1">
    <citation type="submission" date="2014-12" db="EMBL/GenBank/DDBJ databases">
        <title>Draft Genome Sequence of Pseudoalteromonas luteoviolacea HI1.</title>
        <authorList>
            <person name="Asahina A.Y."/>
            <person name="Hadfield M.G."/>
        </authorList>
    </citation>
    <scope>NUCLEOTIDE SEQUENCE [LARGE SCALE GENOMIC DNA]</scope>
    <source>
        <strain evidence="9 10">HI1</strain>
    </source>
</reference>
<protein>
    <recommendedName>
        <fullName evidence="11">Chemotaxis protein</fullName>
    </recommendedName>
</protein>
<feature type="domain" description="Methyl-accepting transducer" evidence="7">
    <location>
        <begin position="395"/>
        <end position="631"/>
    </location>
</feature>
<dbReference type="CDD" id="cd06225">
    <property type="entry name" value="HAMP"/>
    <property type="match status" value="1"/>
</dbReference>
<proteinExistence type="inferred from homology"/>
<evidence type="ECO:0000256" key="6">
    <source>
        <dbReference type="SAM" id="Phobius"/>
    </source>
</evidence>
<keyword evidence="6" id="KW-0472">Membrane</keyword>
<evidence type="ECO:0000256" key="2">
    <source>
        <dbReference type="ARBA" id="ARBA00023224"/>
    </source>
</evidence>
<feature type="coiled-coil region" evidence="5">
    <location>
        <begin position="473"/>
        <end position="500"/>
    </location>
</feature>
<keyword evidence="6" id="KW-1133">Transmembrane helix</keyword>
<dbReference type="FunFam" id="1.10.287.950:FF:000001">
    <property type="entry name" value="Methyl-accepting chemotaxis sensory transducer"/>
    <property type="match status" value="1"/>
</dbReference>
<evidence type="ECO:0000256" key="4">
    <source>
        <dbReference type="PROSITE-ProRule" id="PRU00284"/>
    </source>
</evidence>
<evidence type="ECO:0000313" key="9">
    <source>
        <dbReference type="EMBL" id="KID58675.1"/>
    </source>
</evidence>
<dbReference type="Proteomes" id="UP000031327">
    <property type="component" value="Unassembled WGS sequence"/>
</dbReference>
<dbReference type="EMBL" id="JWIC01000003">
    <property type="protein sequence ID" value="KID58675.1"/>
    <property type="molecule type" value="Genomic_DNA"/>
</dbReference>
<keyword evidence="5" id="KW-0175">Coiled coil</keyword>
<comment type="caution">
    <text evidence="9">The sequence shown here is derived from an EMBL/GenBank/DDBJ whole genome shotgun (WGS) entry which is preliminary data.</text>
</comment>
<evidence type="ECO:0000259" key="7">
    <source>
        <dbReference type="PROSITE" id="PS50111"/>
    </source>
</evidence>
<feature type="domain" description="HAMP" evidence="8">
    <location>
        <begin position="338"/>
        <end position="390"/>
    </location>
</feature>
<dbReference type="SUPFAM" id="SSF58104">
    <property type="entry name" value="Methyl-accepting chemotaxis protein (MCP) signaling domain"/>
    <property type="match status" value="1"/>
</dbReference>
<dbReference type="PROSITE" id="PS50111">
    <property type="entry name" value="CHEMOTAXIS_TRANSDUC_2"/>
    <property type="match status" value="1"/>
</dbReference>
<evidence type="ECO:0000313" key="10">
    <source>
        <dbReference type="Proteomes" id="UP000031327"/>
    </source>
</evidence>
<evidence type="ECO:0000256" key="3">
    <source>
        <dbReference type="ARBA" id="ARBA00029447"/>
    </source>
</evidence>
<evidence type="ECO:0000256" key="5">
    <source>
        <dbReference type="SAM" id="Coils"/>
    </source>
</evidence>
<comment type="subcellular location">
    <subcellularLocation>
        <location evidence="1">Membrane</location>
    </subcellularLocation>
</comment>
<dbReference type="GO" id="GO:0016020">
    <property type="term" value="C:membrane"/>
    <property type="evidence" value="ECO:0007669"/>
    <property type="project" value="UniProtKB-SubCell"/>
</dbReference>
<evidence type="ECO:0000259" key="8">
    <source>
        <dbReference type="PROSITE" id="PS50885"/>
    </source>
</evidence>
<organism evidence="9 10">
    <name type="scientific">Pseudoalteromonas luteoviolacea</name>
    <dbReference type="NCBI Taxonomy" id="43657"/>
    <lineage>
        <taxon>Bacteria</taxon>
        <taxon>Pseudomonadati</taxon>
        <taxon>Pseudomonadota</taxon>
        <taxon>Gammaproteobacteria</taxon>
        <taxon>Alteromonadales</taxon>
        <taxon>Pseudoalteromonadaceae</taxon>
        <taxon>Pseudoalteromonas</taxon>
    </lineage>
</organism>
<dbReference type="PROSITE" id="PS50885">
    <property type="entry name" value="HAMP"/>
    <property type="match status" value="1"/>
</dbReference>
<dbReference type="GO" id="GO:0007165">
    <property type="term" value="P:signal transduction"/>
    <property type="evidence" value="ECO:0007669"/>
    <property type="project" value="UniProtKB-KW"/>
</dbReference>
<feature type="coiled-coil region" evidence="5">
    <location>
        <begin position="268"/>
        <end position="309"/>
    </location>
</feature>
<dbReference type="InterPro" id="IPR003660">
    <property type="entry name" value="HAMP_dom"/>
</dbReference>
<comment type="similarity">
    <text evidence="3">Belongs to the methyl-accepting chemotaxis (MCP) protein family.</text>
</comment>
<dbReference type="InterPro" id="IPR004090">
    <property type="entry name" value="Chemotax_Me-accpt_rcpt"/>
</dbReference>
<dbReference type="PANTHER" id="PTHR32089:SF70">
    <property type="entry name" value="ENERGY TAXIS MODULATING METHYL ACCEPTING SENSORY TRANSDUCER"/>
    <property type="match status" value="1"/>
</dbReference>
<sequence length="667" mass="71817">MQLTVSARVMSGFTAVVVLACIIYLVALTGNITIGGSVQKVSKQSVPTLISGNNMLQSVLLSRLSLTQLDQAASIGAINAIRTEYDEQRTINESALSRLSELTQSELELSTPFDNSRKLNSIFFQRADQAFDNAISAIKLKEKTSELASEFADMGDETLSLAYDLDGISDDQSVSDTVNALIENVEVLVDEVNAGLASSITFEIMNVTSVAKESIAEMEGQLDKLKQSPDVANSQSLTDMESNFTQFREAIVGSDNALKLRIETLNEKKRLKILIEEASITANKLQTQLKELNARIVRSTEEAQQAAENAIAESQQVTTVLTVVMILLSVTIAYFVINSVRKPLHSIIETINTAAQGDLTVQLTGFKEDEFGQLAANIQKLITTLASTLRDVTSNTQLLASTAEQTNIIAEQSCSSATQQSEQMSAMSSSISEMKETVSSVTDSIHRTLEQVQQASSEAASGESLLVTNVQNIKGLESSIETSANAINQLSNELENINTVLAVIRSIAEQTNLLALNAAIEAARAGEQGRGFAVVADEVRTLASRSQDATEEIEKAIAGLQDGAKGAVDTMSNSQRETHTCVSGIEAVQGTLGSIVTSVETIKDMSQQIAAASEQQSLAAVSQFENVQHMHDITNLSSNHAQENKQASQQLAQMAETLRLMMSQFKT</sequence>
<accession>A0A0C1QH61</accession>
<dbReference type="Pfam" id="PF00672">
    <property type="entry name" value="HAMP"/>
    <property type="match status" value="1"/>
</dbReference>
<dbReference type="SMART" id="SM00304">
    <property type="entry name" value="HAMP"/>
    <property type="match status" value="1"/>
</dbReference>
<dbReference type="Pfam" id="PF00015">
    <property type="entry name" value="MCPsignal"/>
    <property type="match status" value="1"/>
</dbReference>
<dbReference type="GO" id="GO:0004888">
    <property type="term" value="F:transmembrane signaling receptor activity"/>
    <property type="evidence" value="ECO:0007669"/>
    <property type="project" value="InterPro"/>
</dbReference>
<evidence type="ECO:0000256" key="1">
    <source>
        <dbReference type="ARBA" id="ARBA00004370"/>
    </source>
</evidence>
<gene>
    <name evidence="9" type="ORF">JF50_02050</name>
</gene>